<dbReference type="SUPFAM" id="SSF161098">
    <property type="entry name" value="MetI-like"/>
    <property type="match status" value="2"/>
</dbReference>
<keyword evidence="4 7" id="KW-0812">Transmembrane</keyword>
<evidence type="ECO:0000256" key="7">
    <source>
        <dbReference type="SAM" id="Phobius"/>
    </source>
</evidence>
<dbReference type="GO" id="GO:0055085">
    <property type="term" value="P:transmembrane transport"/>
    <property type="evidence" value="ECO:0007669"/>
    <property type="project" value="InterPro"/>
</dbReference>
<dbReference type="PANTHER" id="PTHR30183:SF6">
    <property type="entry name" value="INNER MEMBRANE ABC TRANSPORTER PERMEASE PROTEIN YNJC"/>
    <property type="match status" value="1"/>
</dbReference>
<gene>
    <name evidence="9" type="ORF">SAMN04489858_11166</name>
</gene>
<dbReference type="GO" id="GO:0005886">
    <property type="term" value="C:plasma membrane"/>
    <property type="evidence" value="ECO:0007669"/>
    <property type="project" value="UniProtKB-SubCell"/>
</dbReference>
<dbReference type="STRING" id="364199.SAMN04489858_11166"/>
<evidence type="ECO:0000256" key="2">
    <source>
        <dbReference type="ARBA" id="ARBA00022448"/>
    </source>
</evidence>
<dbReference type="InterPro" id="IPR000515">
    <property type="entry name" value="MetI-like"/>
</dbReference>
<dbReference type="RefSeq" id="WP_090736310.1">
    <property type="nucleotide sequence ID" value="NZ_FOHO01000011.1"/>
</dbReference>
<dbReference type="PROSITE" id="PS50928">
    <property type="entry name" value="ABC_TM1"/>
    <property type="match status" value="2"/>
</dbReference>
<dbReference type="CDD" id="cd06261">
    <property type="entry name" value="TM_PBP2"/>
    <property type="match status" value="1"/>
</dbReference>
<feature type="transmembrane region" description="Helical" evidence="7">
    <location>
        <begin position="263"/>
        <end position="284"/>
    </location>
</feature>
<feature type="transmembrane region" description="Helical" evidence="7">
    <location>
        <begin position="432"/>
        <end position="454"/>
    </location>
</feature>
<dbReference type="InterPro" id="IPR035906">
    <property type="entry name" value="MetI-like_sf"/>
</dbReference>
<feature type="transmembrane region" description="Helical" evidence="7">
    <location>
        <begin position="355"/>
        <end position="380"/>
    </location>
</feature>
<feature type="transmembrane region" description="Helical" evidence="7">
    <location>
        <begin position="105"/>
        <end position="132"/>
    </location>
</feature>
<evidence type="ECO:0000256" key="3">
    <source>
        <dbReference type="ARBA" id="ARBA00022475"/>
    </source>
</evidence>
<evidence type="ECO:0000256" key="1">
    <source>
        <dbReference type="ARBA" id="ARBA00004651"/>
    </source>
</evidence>
<dbReference type="OrthoDB" id="7852521at2"/>
<feature type="transmembrane region" description="Helical" evidence="7">
    <location>
        <begin position="305"/>
        <end position="335"/>
    </location>
</feature>
<dbReference type="PANTHER" id="PTHR30183">
    <property type="entry name" value="MOLYBDENUM TRANSPORT SYSTEM PERMEASE PROTEIN MODB"/>
    <property type="match status" value="1"/>
</dbReference>
<keyword evidence="10" id="KW-1185">Reference proteome</keyword>
<sequence length="567" mass="59904">MAAPLHKVRSLRGLGGTLVALLILLPVLFGLGHSVMAGFGHLPVLGVKGPSLSPWQTLLAQPGLWRSVILSLWTGMAATVLSLILAFGAIAALQGHAPRLRRVLAPLLAVPHAALAIGLAFVIAPSGWIARLLAPALDWSRPPDVATLGDPWGLALILGLILKETPFLIAILLAASSQIPLRAQMAAARALGYGRAAVWLWLLVPQLVRLIRLPVLVVLAFSVSVVDMALILGPSNPPTLSVTVSRLFTDPDLHAMLPASAGALMQLGLTALAAAILWAAMRLAGWCGRAILRRGARWQGLDRALAAPVAMLALLLVLAGLAAVTLAVWSIAFSWRWPDLWPDRLSLATWQRQSAWLPAAQTALWIALAATAIAMLLAVLWLEGSDRADRPGLQGWMRAAVALPLVLPQLSILIGLSGLLLRADLSPMAAVIWGHVLFVFPYLVIALAGAWAALDPQLTRTAASLGVGPWGRLWRVKLPVLIAPLSLAAALGFAVSIAQYLPTLFLGGGRVATLTTEAVALSSGSDRRVAAVHATLQAGLPWLIYLAALILPAFLHRDRRALKGEPG</sequence>
<dbReference type="EMBL" id="FOHO01000011">
    <property type="protein sequence ID" value="SET82936.1"/>
    <property type="molecule type" value="Genomic_DNA"/>
</dbReference>
<feature type="transmembrane region" description="Helical" evidence="7">
    <location>
        <begin position="534"/>
        <end position="555"/>
    </location>
</feature>
<evidence type="ECO:0000256" key="6">
    <source>
        <dbReference type="ARBA" id="ARBA00023136"/>
    </source>
</evidence>
<accession>A0A1I0HG48</accession>
<feature type="transmembrane region" description="Helical" evidence="7">
    <location>
        <begin position="152"/>
        <end position="175"/>
    </location>
</feature>
<organism evidence="9 10">
    <name type="scientific">Paracoccus homiensis</name>
    <dbReference type="NCBI Taxonomy" id="364199"/>
    <lineage>
        <taxon>Bacteria</taxon>
        <taxon>Pseudomonadati</taxon>
        <taxon>Pseudomonadota</taxon>
        <taxon>Alphaproteobacteria</taxon>
        <taxon>Rhodobacterales</taxon>
        <taxon>Paracoccaceae</taxon>
        <taxon>Paracoccus</taxon>
    </lineage>
</organism>
<feature type="transmembrane region" description="Helical" evidence="7">
    <location>
        <begin position="401"/>
        <end position="420"/>
    </location>
</feature>
<evidence type="ECO:0000313" key="9">
    <source>
        <dbReference type="EMBL" id="SET82936.1"/>
    </source>
</evidence>
<proteinExistence type="predicted"/>
<feature type="transmembrane region" description="Helical" evidence="7">
    <location>
        <begin position="70"/>
        <end position="93"/>
    </location>
</feature>
<evidence type="ECO:0000259" key="8">
    <source>
        <dbReference type="PROSITE" id="PS50928"/>
    </source>
</evidence>
<protein>
    <submittedName>
        <fullName evidence="9">Putative thiamine transport system permease protein</fullName>
    </submittedName>
</protein>
<evidence type="ECO:0000256" key="5">
    <source>
        <dbReference type="ARBA" id="ARBA00022989"/>
    </source>
</evidence>
<dbReference type="Proteomes" id="UP000199180">
    <property type="component" value="Unassembled WGS sequence"/>
</dbReference>
<name>A0A1I0HG48_9RHOB</name>
<comment type="subcellular location">
    <subcellularLocation>
        <location evidence="1">Cell membrane</location>
        <topology evidence="1">Multi-pass membrane protein</topology>
    </subcellularLocation>
</comment>
<keyword evidence="6 7" id="KW-0472">Membrane</keyword>
<dbReference type="AlphaFoldDB" id="A0A1I0HG48"/>
<feature type="transmembrane region" description="Helical" evidence="7">
    <location>
        <begin position="480"/>
        <end position="501"/>
    </location>
</feature>
<dbReference type="Gene3D" id="1.10.3720.10">
    <property type="entry name" value="MetI-like"/>
    <property type="match status" value="2"/>
</dbReference>
<feature type="domain" description="ABC transmembrane type-1" evidence="8">
    <location>
        <begin position="360"/>
        <end position="555"/>
    </location>
</feature>
<evidence type="ECO:0000256" key="4">
    <source>
        <dbReference type="ARBA" id="ARBA00022692"/>
    </source>
</evidence>
<evidence type="ECO:0000313" key="10">
    <source>
        <dbReference type="Proteomes" id="UP000199180"/>
    </source>
</evidence>
<feature type="transmembrane region" description="Helical" evidence="7">
    <location>
        <begin position="210"/>
        <end position="232"/>
    </location>
</feature>
<keyword evidence="2" id="KW-0813">Transport</keyword>
<reference evidence="9 10" key="1">
    <citation type="submission" date="2016-10" db="EMBL/GenBank/DDBJ databases">
        <authorList>
            <person name="de Groot N.N."/>
        </authorList>
    </citation>
    <scope>NUCLEOTIDE SEQUENCE [LARGE SCALE GENOMIC DNA]</scope>
    <source>
        <strain evidence="9 10">DSM 17862</strain>
    </source>
</reference>
<feature type="domain" description="ABC transmembrane type-1" evidence="8">
    <location>
        <begin position="64"/>
        <end position="277"/>
    </location>
</feature>
<keyword evidence="5 7" id="KW-1133">Transmembrane helix</keyword>
<keyword evidence="3" id="KW-1003">Cell membrane</keyword>